<accession>A0A926ECZ8</accession>
<gene>
    <name evidence="2" type="ORF">H8718_04105</name>
</gene>
<proteinExistence type="predicted"/>
<evidence type="ECO:0000313" key="2">
    <source>
        <dbReference type="EMBL" id="MBC8578711.1"/>
    </source>
</evidence>
<name>A0A926ECZ8_9FIRM</name>
<reference evidence="2" key="1">
    <citation type="submission" date="2020-08" db="EMBL/GenBank/DDBJ databases">
        <title>Genome public.</title>
        <authorList>
            <person name="Liu C."/>
            <person name="Sun Q."/>
        </authorList>
    </citation>
    <scope>NUCLEOTIDE SEQUENCE</scope>
    <source>
        <strain evidence="2">NSJ-12</strain>
    </source>
</reference>
<organism evidence="2 3">
    <name type="scientific">Zhenhengia yiwuensis</name>
    <dbReference type="NCBI Taxonomy" id="2763666"/>
    <lineage>
        <taxon>Bacteria</taxon>
        <taxon>Bacillati</taxon>
        <taxon>Bacillota</taxon>
        <taxon>Clostridia</taxon>
        <taxon>Lachnospirales</taxon>
        <taxon>Lachnospiraceae</taxon>
        <taxon>Zhenhengia</taxon>
    </lineage>
</organism>
<keyword evidence="3" id="KW-1185">Reference proteome</keyword>
<keyword evidence="1" id="KW-0472">Membrane</keyword>
<protein>
    <submittedName>
        <fullName evidence="2">Uncharacterized protein</fullName>
    </submittedName>
</protein>
<dbReference type="EMBL" id="JACRSY010000005">
    <property type="protein sequence ID" value="MBC8578711.1"/>
    <property type="molecule type" value="Genomic_DNA"/>
</dbReference>
<dbReference type="AlphaFoldDB" id="A0A926ECZ8"/>
<evidence type="ECO:0000256" key="1">
    <source>
        <dbReference type="SAM" id="Phobius"/>
    </source>
</evidence>
<keyword evidence="1" id="KW-1133">Transmembrane helix</keyword>
<comment type="caution">
    <text evidence="2">The sequence shown here is derived from an EMBL/GenBank/DDBJ whole genome shotgun (WGS) entry which is preliminary data.</text>
</comment>
<dbReference type="Proteomes" id="UP000655830">
    <property type="component" value="Unassembled WGS sequence"/>
</dbReference>
<dbReference type="RefSeq" id="WP_177670600.1">
    <property type="nucleotide sequence ID" value="NZ_JACRSY010000005.1"/>
</dbReference>
<keyword evidence="1" id="KW-0812">Transmembrane</keyword>
<evidence type="ECO:0000313" key="3">
    <source>
        <dbReference type="Proteomes" id="UP000655830"/>
    </source>
</evidence>
<sequence length="56" mass="6171">MQDKIIEINGSTGLDWAVQGMAILLFLVQLVLVVGLGILICKGIQTLNLYIKKNKE</sequence>
<feature type="transmembrane region" description="Helical" evidence="1">
    <location>
        <begin position="20"/>
        <end position="41"/>
    </location>
</feature>